<evidence type="ECO:0008006" key="9">
    <source>
        <dbReference type="Google" id="ProtNLM"/>
    </source>
</evidence>
<dbReference type="GO" id="GO:0005938">
    <property type="term" value="C:cell cortex"/>
    <property type="evidence" value="ECO:0007669"/>
    <property type="project" value="UniProtKB-ARBA"/>
</dbReference>
<dbReference type="SMART" id="SM00055">
    <property type="entry name" value="FCH"/>
    <property type="match status" value="1"/>
</dbReference>
<reference evidence="7 8" key="2">
    <citation type="journal article" date="2017" name="Sci. Rep.">
        <title>Ant-infecting Ophiocordyceps genomes reveal a high diversity of potential behavioral manipulation genes and a possible major role for enterotoxins.</title>
        <authorList>
            <person name="de Bekker C."/>
            <person name="Ohm R.A."/>
            <person name="Evans H.C."/>
            <person name="Brachmann A."/>
            <person name="Hughes D.P."/>
        </authorList>
    </citation>
    <scope>NUCLEOTIDE SEQUENCE [LARGE SCALE GENOMIC DNA]</scope>
    <source>
        <strain evidence="7 8">SC16a</strain>
    </source>
</reference>
<dbReference type="EMBL" id="LAZP02000560">
    <property type="protein sequence ID" value="PFH56525.1"/>
    <property type="molecule type" value="Genomic_DNA"/>
</dbReference>
<evidence type="ECO:0000256" key="1">
    <source>
        <dbReference type="ARBA" id="ARBA00022468"/>
    </source>
</evidence>
<dbReference type="SMART" id="SM00324">
    <property type="entry name" value="RhoGAP"/>
    <property type="match status" value="1"/>
</dbReference>
<dbReference type="SUPFAM" id="SSF103657">
    <property type="entry name" value="BAR/IMD domain-like"/>
    <property type="match status" value="1"/>
</dbReference>
<feature type="domain" description="F-BAR" evidence="6">
    <location>
        <begin position="58"/>
        <end position="342"/>
    </location>
</feature>
<dbReference type="PANTHER" id="PTHR23176:SF136">
    <property type="entry name" value="RHO GTPASE ACTIVATOR (RGD1)"/>
    <property type="match status" value="1"/>
</dbReference>
<evidence type="ECO:0000256" key="2">
    <source>
        <dbReference type="PROSITE-ProRule" id="PRU01077"/>
    </source>
</evidence>
<keyword evidence="2 3" id="KW-0175">Coiled coil</keyword>
<feature type="coiled-coil region" evidence="3">
    <location>
        <begin position="184"/>
        <end position="211"/>
    </location>
</feature>
<dbReference type="SUPFAM" id="SSF48350">
    <property type="entry name" value="GTPase activation domain, GAP"/>
    <property type="match status" value="1"/>
</dbReference>
<dbReference type="Proteomes" id="UP000037136">
    <property type="component" value="Unassembled WGS sequence"/>
</dbReference>
<dbReference type="InterPro" id="IPR050729">
    <property type="entry name" value="Rho-GAP"/>
</dbReference>
<feature type="region of interest" description="Disordered" evidence="4">
    <location>
        <begin position="1"/>
        <end position="60"/>
    </location>
</feature>
<evidence type="ECO:0000313" key="8">
    <source>
        <dbReference type="Proteomes" id="UP000037136"/>
    </source>
</evidence>
<dbReference type="FunFam" id="1.20.1270.60:FF:000063">
    <property type="entry name" value="Rho GTPase activator"/>
    <property type="match status" value="1"/>
</dbReference>
<organism evidence="7 8">
    <name type="scientific">Ophiocordyceps unilateralis</name>
    <name type="common">Zombie-ant fungus</name>
    <name type="synonym">Torrubia unilateralis</name>
    <dbReference type="NCBI Taxonomy" id="268505"/>
    <lineage>
        <taxon>Eukaryota</taxon>
        <taxon>Fungi</taxon>
        <taxon>Dikarya</taxon>
        <taxon>Ascomycota</taxon>
        <taxon>Pezizomycotina</taxon>
        <taxon>Sordariomycetes</taxon>
        <taxon>Hypocreomycetidae</taxon>
        <taxon>Hypocreales</taxon>
        <taxon>Ophiocordycipitaceae</taxon>
        <taxon>Ophiocordyceps</taxon>
    </lineage>
</organism>
<keyword evidence="1" id="KW-0343">GTPase activation</keyword>
<feature type="domain" description="Rho-GAP" evidence="5">
    <location>
        <begin position="512"/>
        <end position="626"/>
    </location>
</feature>
<feature type="compositionally biased region" description="Low complexity" evidence="4">
    <location>
        <begin position="397"/>
        <end position="411"/>
    </location>
</feature>
<evidence type="ECO:0000259" key="5">
    <source>
        <dbReference type="PROSITE" id="PS50238"/>
    </source>
</evidence>
<comment type="caution">
    <text evidence="7">The sequence shown here is derived from an EMBL/GenBank/DDBJ whole genome shotgun (WGS) entry which is preliminary data.</text>
</comment>
<dbReference type="CDD" id="cd07652">
    <property type="entry name" value="F-BAR_Rgd1"/>
    <property type="match status" value="1"/>
</dbReference>
<feature type="compositionally biased region" description="Polar residues" evidence="4">
    <location>
        <begin position="437"/>
        <end position="449"/>
    </location>
</feature>
<accession>A0A2A9P4V5</accession>
<evidence type="ECO:0000313" key="7">
    <source>
        <dbReference type="EMBL" id="PFH56525.1"/>
    </source>
</evidence>
<gene>
    <name evidence="7" type="ORF">XA68_16385</name>
</gene>
<dbReference type="InterPro" id="IPR027267">
    <property type="entry name" value="AH/BAR_dom_sf"/>
</dbReference>
<dbReference type="AlphaFoldDB" id="A0A2A9P4V5"/>
<dbReference type="Gene3D" id="1.10.555.10">
    <property type="entry name" value="Rho GTPase activation protein"/>
    <property type="match status" value="1"/>
</dbReference>
<dbReference type="OrthoDB" id="437889at2759"/>
<feature type="region of interest" description="Disordered" evidence="4">
    <location>
        <begin position="368"/>
        <end position="502"/>
    </location>
</feature>
<proteinExistence type="predicted"/>
<name>A0A2A9P4V5_OPHUN</name>
<dbReference type="PROSITE" id="PS50238">
    <property type="entry name" value="RHOGAP"/>
    <property type="match status" value="1"/>
</dbReference>
<dbReference type="InterPro" id="IPR031160">
    <property type="entry name" value="F_BAR_dom"/>
</dbReference>
<keyword evidence="8" id="KW-1185">Reference proteome</keyword>
<dbReference type="InterPro" id="IPR008936">
    <property type="entry name" value="Rho_GTPase_activation_prot"/>
</dbReference>
<dbReference type="STRING" id="268505.A0A2A9P4V5"/>
<dbReference type="Gene3D" id="1.20.1270.60">
    <property type="entry name" value="Arfaptin homology (AH) domain/BAR domain"/>
    <property type="match status" value="1"/>
</dbReference>
<dbReference type="InterPro" id="IPR000198">
    <property type="entry name" value="RhoGAP_dom"/>
</dbReference>
<dbReference type="Pfam" id="PF00620">
    <property type="entry name" value="RhoGAP"/>
    <property type="match status" value="1"/>
</dbReference>
<evidence type="ECO:0000256" key="4">
    <source>
        <dbReference type="SAM" id="MobiDB-lite"/>
    </source>
</evidence>
<reference evidence="7 8" key="1">
    <citation type="journal article" date="2015" name="BMC Genomics">
        <title>Gene expression during zombie ant biting behavior reflects the complexity underlying fungal parasitic behavioral manipulation.</title>
        <authorList>
            <person name="de Bekker C."/>
            <person name="Ohm R.A."/>
            <person name="Loreto R.G."/>
            <person name="Sebastian A."/>
            <person name="Albert I."/>
            <person name="Merrow M."/>
            <person name="Brachmann A."/>
            <person name="Hughes D.P."/>
        </authorList>
    </citation>
    <scope>NUCLEOTIDE SEQUENCE [LARGE SCALE GENOMIC DNA]</scope>
    <source>
        <strain evidence="7 8">SC16a</strain>
    </source>
</reference>
<evidence type="ECO:0000259" key="6">
    <source>
        <dbReference type="PROSITE" id="PS51741"/>
    </source>
</evidence>
<dbReference type="PROSITE" id="PS51741">
    <property type="entry name" value="F_BAR"/>
    <property type="match status" value="1"/>
</dbReference>
<protein>
    <recommendedName>
        <fullName evidence="9">Rho-GAP domain-containing protein</fullName>
    </recommendedName>
</protein>
<dbReference type="PANTHER" id="PTHR23176">
    <property type="entry name" value="RHO/RAC/CDC GTPASE-ACTIVATING PROTEIN"/>
    <property type="match status" value="1"/>
</dbReference>
<dbReference type="InterPro" id="IPR001060">
    <property type="entry name" value="FCH_dom"/>
</dbReference>
<dbReference type="GO" id="GO:0007165">
    <property type="term" value="P:signal transduction"/>
    <property type="evidence" value="ECO:0007669"/>
    <property type="project" value="InterPro"/>
</dbReference>
<evidence type="ECO:0000256" key="3">
    <source>
        <dbReference type="SAM" id="Coils"/>
    </source>
</evidence>
<feature type="compositionally biased region" description="Basic and acidic residues" evidence="4">
    <location>
        <begin position="1"/>
        <end position="16"/>
    </location>
</feature>
<dbReference type="GO" id="GO:0005096">
    <property type="term" value="F:GTPase activator activity"/>
    <property type="evidence" value="ECO:0007669"/>
    <property type="project" value="UniProtKB-KW"/>
</dbReference>
<dbReference type="Pfam" id="PF00611">
    <property type="entry name" value="FCH"/>
    <property type="match status" value="1"/>
</dbReference>
<sequence>MADKRDSSGQDGERTDSLTATAVQPPATSPEKDGDAISSGRQSDDVVVNAPRSPTSPPAFDSALFQQVHQVMASELSIPTLLTRLKQSIASAKEFALFLKKRSTFEDDHAQSLKKLCRLTLESSRRPEHRQGSFAQSYEEMVFIHDRMAENGLQFANSLHQMYEDLIELAASAERGRKIWKSNGMSAEQKVADLEQAMRKSKAKYDSLADEYDRARTGEGRQGGKMLGAFKAHKSAAQHEEDLLRKVQAADQTYHGHVNALQQEKSHLLSTARPEAAQALQELIAETDAGVTLQMQKFAACNERLLLGNGLIISPYGGQAGSVATQRRSLREAVAAIDNTRDLHVFVAAHHGKIQPKAEIRYERNPLLNPPAQTAAPVSAPLTMNPPGPTLGQTSTPSFSSSVPAAGSRSSTGNLGPVVGSPDPPRPLQPPHARSFSHGTAQNQQQLATKQPRFGNGATQGPPQLGALPFQGGQPPPSQGPSGSPAQDGRFQSGGPPAYGQGGGASLPVFGVPLSRLYERDSLAVPLVVHQCIQAVDLYGLAVEGIYRQSGSLNHINKLKAMFDADCQNPALDFRNPESFYHDVNSVTGLLKQFFRDLPDPLLTMEHHDAFIAAASTSLSLLFFFF</sequence>